<dbReference type="PRINTS" id="PR00455">
    <property type="entry name" value="HTHTETR"/>
</dbReference>
<proteinExistence type="predicted"/>
<dbReference type="Pfam" id="PF21935">
    <property type="entry name" value="TetR_C_45"/>
    <property type="match status" value="1"/>
</dbReference>
<name>A0ABT6LFE0_9ACTN</name>
<dbReference type="Pfam" id="PF00440">
    <property type="entry name" value="TetR_N"/>
    <property type="match status" value="1"/>
</dbReference>
<accession>A0ABT6LFE0</accession>
<dbReference type="Proteomes" id="UP001160499">
    <property type="component" value="Unassembled WGS sequence"/>
</dbReference>
<dbReference type="SUPFAM" id="SSF46689">
    <property type="entry name" value="Homeodomain-like"/>
    <property type="match status" value="1"/>
</dbReference>
<evidence type="ECO:0000256" key="2">
    <source>
        <dbReference type="ARBA" id="ARBA00023125"/>
    </source>
</evidence>
<keyword evidence="1" id="KW-0805">Transcription regulation</keyword>
<dbReference type="RefSeq" id="WP_432423053.1">
    <property type="nucleotide sequence ID" value="NZ_JARXVH010000003.1"/>
</dbReference>
<gene>
    <name evidence="7" type="ORF">M2283_002314</name>
</gene>
<feature type="region of interest" description="Disordered" evidence="5">
    <location>
        <begin position="197"/>
        <end position="226"/>
    </location>
</feature>
<keyword evidence="8" id="KW-1185">Reference proteome</keyword>
<dbReference type="InterPro" id="IPR009057">
    <property type="entry name" value="Homeodomain-like_sf"/>
</dbReference>
<evidence type="ECO:0000256" key="5">
    <source>
        <dbReference type="SAM" id="MobiDB-lite"/>
    </source>
</evidence>
<dbReference type="EMBL" id="JARXVH010000003">
    <property type="protein sequence ID" value="MDH6215031.1"/>
    <property type="molecule type" value="Genomic_DNA"/>
</dbReference>
<keyword evidence="2 4" id="KW-0238">DNA-binding</keyword>
<dbReference type="SUPFAM" id="SSF48498">
    <property type="entry name" value="Tetracyclin repressor-like, C-terminal domain"/>
    <property type="match status" value="1"/>
</dbReference>
<evidence type="ECO:0000259" key="6">
    <source>
        <dbReference type="PROSITE" id="PS50977"/>
    </source>
</evidence>
<sequence>MAKQARAVQTRRSIVEAAASVFAEFGYERAATSEILRRANVTKGAMYFHFPSKESLAQAVMDEQTLLVNVEPQLSPLQSVIDSTHRFAHVLRHDALARAGTRLSIEGVYFGGTHPWGDWFDLTTRLLAEGQEQGEVLPRVEPRETAEFVVAAFTGVQLVSEAVGRRADLHVRVAVMWRHILPSIAHPATIARLRPEGATDPSAAIAPQDTEETAEPAETGIHAGTA</sequence>
<dbReference type="InterPro" id="IPR054126">
    <property type="entry name" value="CprB_TetR_C"/>
</dbReference>
<dbReference type="NCBIfam" id="NF041196">
    <property type="entry name" value="ScbR_bind_reg"/>
    <property type="match status" value="1"/>
</dbReference>
<dbReference type="InterPro" id="IPR050109">
    <property type="entry name" value="HTH-type_TetR-like_transc_reg"/>
</dbReference>
<protein>
    <submittedName>
        <fullName evidence="7">AcrR family transcriptional regulator</fullName>
    </submittedName>
</protein>
<reference evidence="7 8" key="1">
    <citation type="submission" date="2023-04" db="EMBL/GenBank/DDBJ databases">
        <title>Forest soil microbial communities from Buena Vista Peninsula, Colon Province, Panama.</title>
        <authorList>
            <person name="Bouskill N."/>
        </authorList>
    </citation>
    <scope>NUCLEOTIDE SEQUENCE [LARGE SCALE GENOMIC DNA]</scope>
    <source>
        <strain evidence="7 8">GGS1</strain>
    </source>
</reference>
<evidence type="ECO:0000256" key="4">
    <source>
        <dbReference type="PROSITE-ProRule" id="PRU00335"/>
    </source>
</evidence>
<dbReference type="InterPro" id="IPR047923">
    <property type="entry name" value="ArpA-like"/>
</dbReference>
<dbReference type="PANTHER" id="PTHR30055:SF234">
    <property type="entry name" value="HTH-TYPE TRANSCRIPTIONAL REGULATOR BETI"/>
    <property type="match status" value="1"/>
</dbReference>
<organism evidence="7 8">
    <name type="scientific">Streptomyces pseudovenezuelae</name>
    <dbReference type="NCBI Taxonomy" id="67350"/>
    <lineage>
        <taxon>Bacteria</taxon>
        <taxon>Bacillati</taxon>
        <taxon>Actinomycetota</taxon>
        <taxon>Actinomycetes</taxon>
        <taxon>Kitasatosporales</taxon>
        <taxon>Streptomycetaceae</taxon>
        <taxon>Streptomyces</taxon>
        <taxon>Streptomyces aurantiacus group</taxon>
    </lineage>
</organism>
<comment type="caution">
    <text evidence="7">The sequence shown here is derived from an EMBL/GenBank/DDBJ whole genome shotgun (WGS) entry which is preliminary data.</text>
</comment>
<dbReference type="InterPro" id="IPR001647">
    <property type="entry name" value="HTH_TetR"/>
</dbReference>
<dbReference type="PROSITE" id="PS50977">
    <property type="entry name" value="HTH_TETR_2"/>
    <property type="match status" value="1"/>
</dbReference>
<feature type="DNA-binding region" description="H-T-H motif" evidence="4">
    <location>
        <begin position="31"/>
        <end position="50"/>
    </location>
</feature>
<evidence type="ECO:0000313" key="7">
    <source>
        <dbReference type="EMBL" id="MDH6215031.1"/>
    </source>
</evidence>
<evidence type="ECO:0000256" key="1">
    <source>
        <dbReference type="ARBA" id="ARBA00023015"/>
    </source>
</evidence>
<evidence type="ECO:0000313" key="8">
    <source>
        <dbReference type="Proteomes" id="UP001160499"/>
    </source>
</evidence>
<feature type="domain" description="HTH tetR-type" evidence="6">
    <location>
        <begin position="8"/>
        <end position="68"/>
    </location>
</feature>
<keyword evidence="3" id="KW-0804">Transcription</keyword>
<dbReference type="PANTHER" id="PTHR30055">
    <property type="entry name" value="HTH-TYPE TRANSCRIPTIONAL REGULATOR RUTR"/>
    <property type="match status" value="1"/>
</dbReference>
<dbReference type="InterPro" id="IPR036271">
    <property type="entry name" value="Tet_transcr_reg_TetR-rel_C_sf"/>
</dbReference>
<dbReference type="Gene3D" id="1.10.357.10">
    <property type="entry name" value="Tetracycline Repressor, domain 2"/>
    <property type="match status" value="1"/>
</dbReference>
<evidence type="ECO:0000256" key="3">
    <source>
        <dbReference type="ARBA" id="ARBA00023163"/>
    </source>
</evidence>